<organism evidence="2 3">
    <name type="scientific">Drosophila suzukii</name>
    <name type="common">Spotted-wing drosophila fruit fly</name>
    <dbReference type="NCBI Taxonomy" id="28584"/>
    <lineage>
        <taxon>Eukaryota</taxon>
        <taxon>Metazoa</taxon>
        <taxon>Ecdysozoa</taxon>
        <taxon>Arthropoda</taxon>
        <taxon>Hexapoda</taxon>
        <taxon>Insecta</taxon>
        <taxon>Pterygota</taxon>
        <taxon>Neoptera</taxon>
        <taxon>Endopterygota</taxon>
        <taxon>Diptera</taxon>
        <taxon>Brachycera</taxon>
        <taxon>Muscomorpha</taxon>
        <taxon>Ephydroidea</taxon>
        <taxon>Drosophilidae</taxon>
        <taxon>Drosophila</taxon>
        <taxon>Sophophora</taxon>
    </lineage>
</organism>
<keyword evidence="1" id="KW-1133">Transmembrane helix</keyword>
<protein>
    <submittedName>
        <fullName evidence="3">Uncharacterized protein</fullName>
    </submittedName>
</protein>
<evidence type="ECO:0000313" key="2">
    <source>
        <dbReference type="Proteomes" id="UP001652628"/>
    </source>
</evidence>
<dbReference type="GeneID" id="108014723"/>
<gene>
    <name evidence="3" type="primary">LOC108014723</name>
</gene>
<sequence length="171" mass="20552">MVLNPRCWPIKEKTFVVFCRGKHERMPKATKRPTSQLQYHNQDQNHTYSFFHVENDTRAFFISIGRSRLYHKDWFLVDERGKFLQNGTSIYDYYTKFDCVYKRIRFLERLLRECLDKENRTQENFTNPELMAIHFPETKAPTYTVSIGESILCFNWVLCFLGLLLLLCCLK</sequence>
<keyword evidence="1" id="KW-0472">Membrane</keyword>
<reference evidence="3" key="1">
    <citation type="submission" date="2025-08" db="UniProtKB">
        <authorList>
            <consortium name="RefSeq"/>
        </authorList>
    </citation>
    <scope>IDENTIFICATION</scope>
</reference>
<dbReference type="RefSeq" id="XP_065721728.2">
    <property type="nucleotide sequence ID" value="XM_065865656.2"/>
</dbReference>
<name>A0AB40DE57_DROSZ</name>
<accession>A0AB40DE57</accession>
<dbReference type="AlphaFoldDB" id="A0AB40DE57"/>
<evidence type="ECO:0000313" key="3">
    <source>
        <dbReference type="RefSeq" id="XP_065721728.2"/>
    </source>
</evidence>
<proteinExistence type="predicted"/>
<dbReference type="Proteomes" id="UP001652628">
    <property type="component" value="Chromosome 3"/>
</dbReference>
<keyword evidence="1" id="KW-0812">Transmembrane</keyword>
<evidence type="ECO:0000256" key="1">
    <source>
        <dbReference type="SAM" id="Phobius"/>
    </source>
</evidence>
<keyword evidence="2" id="KW-1185">Reference proteome</keyword>
<feature type="transmembrane region" description="Helical" evidence="1">
    <location>
        <begin position="154"/>
        <end position="170"/>
    </location>
</feature>